<organism evidence="6 7">
    <name type="scientific">Patulibacter medicamentivorans</name>
    <dbReference type="NCBI Taxonomy" id="1097667"/>
    <lineage>
        <taxon>Bacteria</taxon>
        <taxon>Bacillati</taxon>
        <taxon>Actinomycetota</taxon>
        <taxon>Thermoleophilia</taxon>
        <taxon>Solirubrobacterales</taxon>
        <taxon>Patulibacteraceae</taxon>
        <taxon>Patulibacter</taxon>
    </lineage>
</organism>
<accession>H0E831</accession>
<feature type="domain" description="AMP-binding enzyme C-terminal" evidence="5">
    <location>
        <begin position="466"/>
        <end position="541"/>
    </location>
</feature>
<dbReference type="PATRIC" id="fig|1097667.3.peg.2963"/>
<dbReference type="PROSITE" id="PS00455">
    <property type="entry name" value="AMP_BINDING"/>
    <property type="match status" value="1"/>
</dbReference>
<dbReference type="InterPro" id="IPR000873">
    <property type="entry name" value="AMP-dep_synth/lig_dom"/>
</dbReference>
<dbReference type="RefSeq" id="WP_007576595.1">
    <property type="nucleotide sequence ID" value="NZ_AGUD01000239.1"/>
</dbReference>
<evidence type="ECO:0000259" key="4">
    <source>
        <dbReference type="Pfam" id="PF00501"/>
    </source>
</evidence>
<evidence type="ECO:0000259" key="5">
    <source>
        <dbReference type="Pfam" id="PF13193"/>
    </source>
</evidence>
<dbReference type="EC" id="6.2.1.3" evidence="6"/>
<dbReference type="InterPro" id="IPR045851">
    <property type="entry name" value="AMP-bd_C_sf"/>
</dbReference>
<evidence type="ECO:0000313" key="6">
    <source>
        <dbReference type="EMBL" id="EHN10154.1"/>
    </source>
</evidence>
<dbReference type="PANTHER" id="PTHR43201">
    <property type="entry name" value="ACYL-COA SYNTHETASE"/>
    <property type="match status" value="1"/>
</dbReference>
<keyword evidence="2 6" id="KW-0436">Ligase</keyword>
<dbReference type="InterPro" id="IPR020845">
    <property type="entry name" value="AMP-binding_CS"/>
</dbReference>
<dbReference type="FunFam" id="3.30.300.30:FF:000008">
    <property type="entry name" value="2,3-dihydroxybenzoate-AMP ligase"/>
    <property type="match status" value="1"/>
</dbReference>
<comment type="similarity">
    <text evidence="1">Belongs to the ATP-dependent AMP-binding enzyme family.</text>
</comment>
<feature type="domain" description="AMP-dependent synthetase/ligase" evidence="4">
    <location>
        <begin position="62"/>
        <end position="418"/>
    </location>
</feature>
<dbReference type="GO" id="GO:0031956">
    <property type="term" value="F:medium-chain fatty acid-CoA ligase activity"/>
    <property type="evidence" value="ECO:0007669"/>
    <property type="project" value="TreeGrafter"/>
</dbReference>
<evidence type="ECO:0000256" key="2">
    <source>
        <dbReference type="ARBA" id="ARBA00022598"/>
    </source>
</evidence>
<dbReference type="InterPro" id="IPR025110">
    <property type="entry name" value="AMP-bd_C"/>
</dbReference>
<sequence length="557" mass="59527">MVRDPRSLLSGATQLAGRANDEAHFALTLLRAGLLGPVAPHKAVGALRALERWGMLGAAIRVAAARHGDRVGVIDDRGSVTYAELDRRSNALANAWLAHGLLPGDGVAILCRNHRWFLLATFACAKAGARAIFLNTDFAGPQIREVSEREGTRMLVHDDEYGEFLAGVEPPLGRWRAWAEGGDAAAPDPDTLDHLIETGSDREPPRPERKSSFVILTSGTTGTPKGAPRDQPNSLAPIGGVLSKVPLRSGEVTAVCAPLFHALGFLHGMIGVGLGSTLILRRRFDPDQVLADVARHHTTAMIVVPIMLARILDERAKHPDRDDLSSLRIVFVSGSALGAELAKRTLKDLGPVVYNLYGSTEVAYATIATPEDLVCDPATVGRVPRGAVVKVIDDAGDEVPTGTVGRVFVGNSIAFEGYTGGGHKEVVAGLMSSGDVGHFDERGLLFIDGRDDDMIVSGGENVFPAEVEDLISGLDGVKEAAVVGVEDAKFGQRLRAFVVPHEPGGISEDEVKQHVRDNLARYKSPRDVIFVDALPRNPTGKVLKRKLAEHDGQQQDV</sequence>
<reference evidence="6 7" key="1">
    <citation type="journal article" date="2013" name="Biodegradation">
        <title>Quantitative proteomic analysis of ibuprofen-degrading Patulibacter sp. strain I11.</title>
        <authorList>
            <person name="Almeida B."/>
            <person name="Kjeldal H."/>
            <person name="Lolas I."/>
            <person name="Knudsen A.D."/>
            <person name="Carvalho G."/>
            <person name="Nielsen K.L."/>
            <person name="Barreto Crespo M.T."/>
            <person name="Stensballe A."/>
            <person name="Nielsen J.L."/>
        </authorList>
    </citation>
    <scope>NUCLEOTIDE SEQUENCE [LARGE SCALE GENOMIC DNA]</scope>
    <source>
        <strain evidence="6 7">I11</strain>
    </source>
</reference>
<dbReference type="PANTHER" id="PTHR43201:SF5">
    <property type="entry name" value="MEDIUM-CHAIN ACYL-COA LIGASE ACSF2, MITOCHONDRIAL"/>
    <property type="match status" value="1"/>
</dbReference>
<feature type="compositionally biased region" description="Basic and acidic residues" evidence="3">
    <location>
        <begin position="191"/>
        <end position="211"/>
    </location>
</feature>
<proteinExistence type="inferred from homology"/>
<dbReference type="Pfam" id="PF00501">
    <property type="entry name" value="AMP-binding"/>
    <property type="match status" value="1"/>
</dbReference>
<dbReference type="Proteomes" id="UP000005143">
    <property type="component" value="Unassembled WGS sequence"/>
</dbReference>
<name>H0E831_9ACTN</name>
<dbReference type="AlphaFoldDB" id="H0E831"/>
<gene>
    <name evidence="6" type="ORF">PAI11_29880</name>
</gene>
<comment type="caution">
    <text evidence="6">The sequence shown here is derived from an EMBL/GenBank/DDBJ whole genome shotgun (WGS) entry which is preliminary data.</text>
</comment>
<dbReference type="GO" id="GO:0004467">
    <property type="term" value="F:long-chain fatty acid-CoA ligase activity"/>
    <property type="evidence" value="ECO:0007669"/>
    <property type="project" value="UniProtKB-EC"/>
</dbReference>
<keyword evidence="7" id="KW-1185">Reference proteome</keyword>
<dbReference type="OrthoDB" id="56621at2"/>
<dbReference type="CDD" id="cd04433">
    <property type="entry name" value="AFD_class_I"/>
    <property type="match status" value="1"/>
</dbReference>
<feature type="compositionally biased region" description="Polar residues" evidence="3">
    <location>
        <begin position="214"/>
        <end position="223"/>
    </location>
</feature>
<dbReference type="SUPFAM" id="SSF56801">
    <property type="entry name" value="Acetyl-CoA synthetase-like"/>
    <property type="match status" value="1"/>
</dbReference>
<evidence type="ECO:0000256" key="1">
    <source>
        <dbReference type="ARBA" id="ARBA00006432"/>
    </source>
</evidence>
<protein>
    <submittedName>
        <fullName evidence="6">Long-chain-fatty-acid--CoA ligase</fullName>
        <ecNumber evidence="6">6.2.1.3</ecNumber>
    </submittedName>
</protein>
<dbReference type="Pfam" id="PF13193">
    <property type="entry name" value="AMP-binding_C"/>
    <property type="match status" value="1"/>
</dbReference>
<dbReference type="InterPro" id="IPR042099">
    <property type="entry name" value="ANL_N_sf"/>
</dbReference>
<feature type="region of interest" description="Disordered" evidence="3">
    <location>
        <begin position="183"/>
        <end position="232"/>
    </location>
</feature>
<evidence type="ECO:0000256" key="3">
    <source>
        <dbReference type="SAM" id="MobiDB-lite"/>
    </source>
</evidence>
<dbReference type="Gene3D" id="3.30.300.30">
    <property type="match status" value="1"/>
</dbReference>
<dbReference type="EMBL" id="AGUD01000239">
    <property type="protein sequence ID" value="EHN10154.1"/>
    <property type="molecule type" value="Genomic_DNA"/>
</dbReference>
<dbReference type="Gene3D" id="3.40.50.12780">
    <property type="entry name" value="N-terminal domain of ligase-like"/>
    <property type="match status" value="1"/>
</dbReference>
<evidence type="ECO:0000313" key="7">
    <source>
        <dbReference type="Proteomes" id="UP000005143"/>
    </source>
</evidence>